<sequence length="100" mass="11854">MDLLDPRDKQPLQAPRFQARYRYRCHERRCGGHEQGLLDWEFVALQRHLAGRSDEEARVLLEARFLTMMFDEGRDPAFYVGNQAKRAHVFSVLGVYYPQR</sequence>
<evidence type="ECO:0000313" key="2">
    <source>
        <dbReference type="Proteomes" id="UP000503011"/>
    </source>
</evidence>
<evidence type="ECO:0000313" key="1">
    <source>
        <dbReference type="EMBL" id="BCB87186.1"/>
    </source>
</evidence>
<proteinExistence type="predicted"/>
<dbReference type="KEGG" id="psuu:Psuf_044990"/>
<name>A0A6F8YMB8_9ACTN</name>
<dbReference type="EMBL" id="AP022871">
    <property type="protein sequence ID" value="BCB87186.1"/>
    <property type="molecule type" value="Genomic_DNA"/>
</dbReference>
<reference evidence="1 2" key="1">
    <citation type="submission" date="2020-03" db="EMBL/GenBank/DDBJ databases">
        <title>Whole genome shotgun sequence of Phytohabitans suffuscus NBRC 105367.</title>
        <authorList>
            <person name="Komaki H."/>
            <person name="Tamura T."/>
        </authorList>
    </citation>
    <scope>NUCLEOTIDE SEQUENCE [LARGE SCALE GENOMIC DNA]</scope>
    <source>
        <strain evidence="1 2">NBRC 105367</strain>
    </source>
</reference>
<dbReference type="Proteomes" id="UP000503011">
    <property type="component" value="Chromosome"/>
</dbReference>
<protein>
    <submittedName>
        <fullName evidence="1">Uncharacterized protein</fullName>
    </submittedName>
</protein>
<gene>
    <name evidence="1" type="ORF">Psuf_044990</name>
</gene>
<accession>A0A6F8YMB8</accession>
<organism evidence="1 2">
    <name type="scientific">Phytohabitans suffuscus</name>
    <dbReference type="NCBI Taxonomy" id="624315"/>
    <lineage>
        <taxon>Bacteria</taxon>
        <taxon>Bacillati</taxon>
        <taxon>Actinomycetota</taxon>
        <taxon>Actinomycetes</taxon>
        <taxon>Micromonosporales</taxon>
        <taxon>Micromonosporaceae</taxon>
    </lineage>
</organism>
<keyword evidence="2" id="KW-1185">Reference proteome</keyword>
<dbReference type="AlphaFoldDB" id="A0A6F8YMB8"/>
<dbReference type="RefSeq" id="WP_173158769.1">
    <property type="nucleotide sequence ID" value="NZ_AP022871.1"/>
</dbReference>
<reference evidence="1 2" key="2">
    <citation type="submission" date="2020-03" db="EMBL/GenBank/DDBJ databases">
        <authorList>
            <person name="Ichikawa N."/>
            <person name="Kimura A."/>
            <person name="Kitahashi Y."/>
            <person name="Uohara A."/>
        </authorList>
    </citation>
    <scope>NUCLEOTIDE SEQUENCE [LARGE SCALE GENOMIC DNA]</scope>
    <source>
        <strain evidence="1 2">NBRC 105367</strain>
    </source>
</reference>